<proteinExistence type="predicted"/>
<evidence type="ECO:0000256" key="2">
    <source>
        <dbReference type="SAM" id="Phobius"/>
    </source>
</evidence>
<accession>A0ABC8SPW4</accession>
<keyword evidence="2" id="KW-0472">Membrane</keyword>
<comment type="caution">
    <text evidence="3">The sequence shown here is derived from an EMBL/GenBank/DDBJ whole genome shotgun (WGS) entry which is preliminary data.</text>
</comment>
<feature type="region of interest" description="Disordered" evidence="1">
    <location>
        <begin position="64"/>
        <end position="88"/>
    </location>
</feature>
<keyword evidence="2" id="KW-0812">Transmembrane</keyword>
<dbReference type="PANTHER" id="PTHR36369">
    <property type="entry name" value="TRANSMEMBRANE PROTEIN"/>
    <property type="match status" value="1"/>
</dbReference>
<reference evidence="3 4" key="1">
    <citation type="submission" date="2024-02" db="EMBL/GenBank/DDBJ databases">
        <authorList>
            <person name="Vignale AGUSTIN F."/>
            <person name="Sosa J E."/>
            <person name="Modenutti C."/>
        </authorList>
    </citation>
    <scope>NUCLEOTIDE SEQUENCE [LARGE SCALE GENOMIC DNA]</scope>
</reference>
<keyword evidence="2" id="KW-1133">Transmembrane helix</keyword>
<evidence type="ECO:0000313" key="4">
    <source>
        <dbReference type="Proteomes" id="UP001642360"/>
    </source>
</evidence>
<evidence type="ECO:0000313" key="3">
    <source>
        <dbReference type="EMBL" id="CAK9159243.1"/>
    </source>
</evidence>
<dbReference type="AlphaFoldDB" id="A0ABC8SPW4"/>
<keyword evidence="4" id="KW-1185">Reference proteome</keyword>
<name>A0ABC8SPW4_9AQUA</name>
<organism evidence="3 4">
    <name type="scientific">Ilex paraguariensis</name>
    <name type="common">yerba mate</name>
    <dbReference type="NCBI Taxonomy" id="185542"/>
    <lineage>
        <taxon>Eukaryota</taxon>
        <taxon>Viridiplantae</taxon>
        <taxon>Streptophyta</taxon>
        <taxon>Embryophyta</taxon>
        <taxon>Tracheophyta</taxon>
        <taxon>Spermatophyta</taxon>
        <taxon>Magnoliopsida</taxon>
        <taxon>eudicotyledons</taxon>
        <taxon>Gunneridae</taxon>
        <taxon>Pentapetalae</taxon>
        <taxon>asterids</taxon>
        <taxon>campanulids</taxon>
        <taxon>Aquifoliales</taxon>
        <taxon>Aquifoliaceae</taxon>
        <taxon>Ilex</taxon>
    </lineage>
</organism>
<feature type="transmembrane region" description="Helical" evidence="2">
    <location>
        <begin position="12"/>
        <end position="41"/>
    </location>
</feature>
<sequence length="188" mass="20868">MNTLDSPLEALAFNYLSFGLFTVVNNIWTWVAVITAALSFWRIRSSGLLKSDLLDRNLDGASPAAVFSSPSSSPAENIAEPASSTSASASDFPAMSKITSFCRVEGDGLTKGKYTVYYNEDDDEFTSNEEEVDNRDGEGVEVVAKEWCDGWDRVLRMRNGDMGWYRYQDLTVLDGNVVRLWDGCTRSL</sequence>
<evidence type="ECO:0000256" key="1">
    <source>
        <dbReference type="SAM" id="MobiDB-lite"/>
    </source>
</evidence>
<evidence type="ECO:0008006" key="5">
    <source>
        <dbReference type="Google" id="ProtNLM"/>
    </source>
</evidence>
<dbReference type="EMBL" id="CAUOFW020003325">
    <property type="protein sequence ID" value="CAK9159243.1"/>
    <property type="molecule type" value="Genomic_DNA"/>
</dbReference>
<dbReference type="PANTHER" id="PTHR36369:SF1">
    <property type="entry name" value="TRANSMEMBRANE PROTEIN"/>
    <property type="match status" value="1"/>
</dbReference>
<gene>
    <name evidence="3" type="ORF">ILEXP_LOCUS27939</name>
</gene>
<protein>
    <recommendedName>
        <fullName evidence="5">Plant invertase/pectin methylesterase inhibitor superfamily protein</fullName>
    </recommendedName>
</protein>
<dbReference type="Proteomes" id="UP001642360">
    <property type="component" value="Unassembled WGS sequence"/>
</dbReference>